<sequence length="182" mass="20696">MYGGGDYVEHSQKKARVFREFLDFITVRTAFGGLLAVWTVFLPLLNNSFQVLPLKEYGVDNGVFDILTPTWITVITTTITLVALLSIFAMRASFCGFGKRDARRKALISISISIAMLALYTVAHQIYQEYAYFSLGVVHHSLQQLYFELPLLILYATFFSHLTQTSMLLAIIRFYKKVKCDA</sequence>
<dbReference type="KEGG" id="clz:BIU88_08330"/>
<accession>A0A1D8D4J1</accession>
<dbReference type="EMBL" id="CP017305">
    <property type="protein sequence ID" value="AOS84137.1"/>
    <property type="molecule type" value="Genomic_DNA"/>
</dbReference>
<feature type="transmembrane region" description="Helical" evidence="1">
    <location>
        <begin position="21"/>
        <end position="45"/>
    </location>
</feature>
<keyword evidence="1" id="KW-0472">Membrane</keyword>
<evidence type="ECO:0000313" key="2">
    <source>
        <dbReference type="EMBL" id="AOS84137.1"/>
    </source>
</evidence>
<evidence type="ECO:0000256" key="1">
    <source>
        <dbReference type="SAM" id="Phobius"/>
    </source>
</evidence>
<name>A0A1D8D4J1_CHLLM</name>
<keyword evidence="1" id="KW-1133">Transmembrane helix</keyword>
<proteinExistence type="predicted"/>
<evidence type="ECO:0000313" key="3">
    <source>
        <dbReference type="Proteomes" id="UP000095185"/>
    </source>
</evidence>
<protein>
    <submittedName>
        <fullName evidence="2">Uncharacterized protein</fullName>
    </submittedName>
</protein>
<feature type="transmembrane region" description="Helical" evidence="1">
    <location>
        <begin position="152"/>
        <end position="175"/>
    </location>
</feature>
<keyword evidence="3" id="KW-1185">Reference proteome</keyword>
<organism evidence="2 3">
    <name type="scientific">Chlorobaculum limnaeum</name>
    <dbReference type="NCBI Taxonomy" id="274537"/>
    <lineage>
        <taxon>Bacteria</taxon>
        <taxon>Pseudomonadati</taxon>
        <taxon>Chlorobiota</taxon>
        <taxon>Chlorobiia</taxon>
        <taxon>Chlorobiales</taxon>
        <taxon>Chlorobiaceae</taxon>
        <taxon>Chlorobaculum</taxon>
    </lineage>
</organism>
<feature type="transmembrane region" description="Helical" evidence="1">
    <location>
        <begin position="71"/>
        <end position="94"/>
    </location>
</feature>
<feature type="transmembrane region" description="Helical" evidence="1">
    <location>
        <begin position="106"/>
        <end position="127"/>
    </location>
</feature>
<gene>
    <name evidence="2" type="ORF">BIU88_08330</name>
</gene>
<reference evidence="2" key="1">
    <citation type="submission" date="2016-09" db="EMBL/GenBank/DDBJ databases">
        <title>Genome sequence of Chlorobaculum limnaeum.</title>
        <authorList>
            <person name="Liu Z."/>
            <person name="Tank M."/>
            <person name="Bryant D.A."/>
        </authorList>
    </citation>
    <scope>NUCLEOTIDE SEQUENCE [LARGE SCALE GENOMIC DNA]</scope>
    <source>
        <strain evidence="2">DSM 1677</strain>
    </source>
</reference>
<dbReference type="Proteomes" id="UP000095185">
    <property type="component" value="Chromosome"/>
</dbReference>
<keyword evidence="1" id="KW-0812">Transmembrane</keyword>
<dbReference type="AlphaFoldDB" id="A0A1D8D4J1"/>